<reference evidence="2" key="1">
    <citation type="submission" date="2016-11" db="UniProtKB">
        <authorList>
            <consortium name="WormBaseParasite"/>
        </authorList>
    </citation>
    <scope>IDENTIFICATION</scope>
    <source>
        <strain evidence="2">KR3021</strain>
    </source>
</reference>
<evidence type="ECO:0000313" key="1">
    <source>
        <dbReference type="Proteomes" id="UP000095286"/>
    </source>
</evidence>
<evidence type="ECO:0000313" key="2">
    <source>
        <dbReference type="WBParaSite" id="RSKR_0000943500.1"/>
    </source>
</evidence>
<protein>
    <submittedName>
        <fullName evidence="2">Syndecan</fullName>
    </submittedName>
</protein>
<dbReference type="Proteomes" id="UP000095286">
    <property type="component" value="Unplaced"/>
</dbReference>
<organism evidence="1 2">
    <name type="scientific">Rhabditophanes sp. KR3021</name>
    <dbReference type="NCBI Taxonomy" id="114890"/>
    <lineage>
        <taxon>Eukaryota</taxon>
        <taxon>Metazoa</taxon>
        <taxon>Ecdysozoa</taxon>
        <taxon>Nematoda</taxon>
        <taxon>Chromadorea</taxon>
        <taxon>Rhabditida</taxon>
        <taxon>Tylenchina</taxon>
        <taxon>Panagrolaimomorpha</taxon>
        <taxon>Strongyloidoidea</taxon>
        <taxon>Alloionematidae</taxon>
        <taxon>Rhabditophanes</taxon>
    </lineage>
</organism>
<proteinExistence type="predicted"/>
<sequence length="318" mass="34585">MRIFSVILLILYICFINAEIKSSHGSKNSALKSEDKVEGSGKSVYSNGPDKALNSDTEIESSAMSPDDEDGDVGEEGSGTPPIVSKPDKKEKTRKPKLNKEVTTMPTLPTQATPIVLNDSSIPEIVTATVVSDNIIVESITTTTSTPRPDFSVENKGIEIHPEHSDEIDSSEEDKDTIDIDNIHVEDGAPQIIVGTTTERVTSTTTTSTTTTTQRPSVPPVVAESTTKKPEKSDGSEASIFGFDENSYLSSWTTFYGPGIFAGIVGGVVIGLLITILLMMFIVYRMRKKDEGSYALETQEPPHYSYAYQKAPQKEFYA</sequence>
<name>A0AC35UC79_9BILA</name>
<dbReference type="WBParaSite" id="RSKR_0000943500.1">
    <property type="protein sequence ID" value="RSKR_0000943500.1"/>
    <property type="gene ID" value="RSKR_0000943500"/>
</dbReference>
<accession>A0AC35UC79</accession>